<name>A0ACC1NMU1_9PEZI</name>
<sequence length="107" mass="11774">MQDTDEHALGTGRLGHEEMSSVHSVCGKHCHARFHWGGLQRGTRVIRHWAVEVEVEVEIEAKQSRGDEVGVTIVEDMASSYIASSIRDSTSTNASAQTRQAGFRPGR</sequence>
<evidence type="ECO:0000313" key="2">
    <source>
        <dbReference type="Proteomes" id="UP001143856"/>
    </source>
</evidence>
<organism evidence="1 2">
    <name type="scientific">Xylaria curta</name>
    <dbReference type="NCBI Taxonomy" id="42375"/>
    <lineage>
        <taxon>Eukaryota</taxon>
        <taxon>Fungi</taxon>
        <taxon>Dikarya</taxon>
        <taxon>Ascomycota</taxon>
        <taxon>Pezizomycotina</taxon>
        <taxon>Sordariomycetes</taxon>
        <taxon>Xylariomycetidae</taxon>
        <taxon>Xylariales</taxon>
        <taxon>Xylariaceae</taxon>
        <taxon>Xylaria</taxon>
    </lineage>
</organism>
<reference evidence="1" key="1">
    <citation type="submission" date="2022-10" db="EMBL/GenBank/DDBJ databases">
        <title>Genome Sequence of Xylaria curta.</title>
        <authorList>
            <person name="Buettner E."/>
        </authorList>
    </citation>
    <scope>NUCLEOTIDE SEQUENCE</scope>
    <source>
        <strain evidence="1">Babe10</strain>
    </source>
</reference>
<dbReference type="Proteomes" id="UP001143856">
    <property type="component" value="Unassembled WGS sequence"/>
</dbReference>
<protein>
    <submittedName>
        <fullName evidence="1">Uncharacterized protein</fullName>
    </submittedName>
</protein>
<accession>A0ACC1NMU1</accession>
<comment type="caution">
    <text evidence="1">The sequence shown here is derived from an EMBL/GenBank/DDBJ whole genome shotgun (WGS) entry which is preliminary data.</text>
</comment>
<evidence type="ECO:0000313" key="1">
    <source>
        <dbReference type="EMBL" id="KAJ2980384.1"/>
    </source>
</evidence>
<gene>
    <name evidence="1" type="ORF">NUW58_g6953</name>
</gene>
<keyword evidence="2" id="KW-1185">Reference proteome</keyword>
<proteinExistence type="predicted"/>
<dbReference type="EMBL" id="JAPDGR010001689">
    <property type="protein sequence ID" value="KAJ2980384.1"/>
    <property type="molecule type" value="Genomic_DNA"/>
</dbReference>